<feature type="compositionally biased region" description="Basic and acidic residues" evidence="1">
    <location>
        <begin position="734"/>
        <end position="743"/>
    </location>
</feature>
<reference evidence="6" key="1">
    <citation type="submission" date="2016-03" db="EMBL/GenBank/DDBJ databases">
        <authorList>
            <person name="Devillers Hugo."/>
        </authorList>
    </citation>
    <scope>NUCLEOTIDE SEQUENCE [LARGE SCALE GENOMIC DNA]</scope>
</reference>
<dbReference type="SMART" id="SM00717">
    <property type="entry name" value="SANT"/>
    <property type="match status" value="2"/>
</dbReference>
<dbReference type="InterPro" id="IPR017930">
    <property type="entry name" value="Myb_dom"/>
</dbReference>
<feature type="region of interest" description="Disordered" evidence="1">
    <location>
        <begin position="516"/>
        <end position="554"/>
    </location>
</feature>
<accession>A0A1G4K6N8</accession>
<feature type="region of interest" description="Disordered" evidence="1">
    <location>
        <begin position="674"/>
        <end position="743"/>
    </location>
</feature>
<feature type="region of interest" description="Disordered" evidence="1">
    <location>
        <begin position="999"/>
        <end position="1018"/>
    </location>
</feature>
<dbReference type="InterPro" id="IPR001005">
    <property type="entry name" value="SANT/Myb"/>
</dbReference>
<evidence type="ECO:0000313" key="5">
    <source>
        <dbReference type="EMBL" id="SCU99521.1"/>
    </source>
</evidence>
<dbReference type="SUPFAM" id="SSF46689">
    <property type="entry name" value="Homeodomain-like"/>
    <property type="match status" value="2"/>
</dbReference>
<feature type="region of interest" description="Disordered" evidence="1">
    <location>
        <begin position="851"/>
        <end position="882"/>
    </location>
</feature>
<feature type="compositionally biased region" description="Low complexity" evidence="1">
    <location>
        <begin position="208"/>
        <end position="219"/>
    </location>
</feature>
<name>A0A1G4K6N8_9SACH</name>
<feature type="compositionally biased region" description="Polar residues" evidence="1">
    <location>
        <begin position="31"/>
        <end position="59"/>
    </location>
</feature>
<feature type="compositionally biased region" description="Polar residues" evidence="1">
    <location>
        <begin position="175"/>
        <end position="186"/>
    </location>
</feature>
<dbReference type="EMBL" id="LT598484">
    <property type="protein sequence ID" value="SCU99521.1"/>
    <property type="molecule type" value="Genomic_DNA"/>
</dbReference>
<feature type="compositionally biased region" description="Polar residues" evidence="1">
    <location>
        <begin position="269"/>
        <end position="281"/>
    </location>
</feature>
<feature type="region of interest" description="Disordered" evidence="1">
    <location>
        <begin position="1"/>
        <end position="224"/>
    </location>
</feature>
<dbReference type="PROSITE" id="PS50090">
    <property type="entry name" value="MYB_LIKE"/>
    <property type="match status" value="1"/>
</dbReference>
<evidence type="ECO:0000259" key="3">
    <source>
        <dbReference type="PROSITE" id="PS51293"/>
    </source>
</evidence>
<feature type="domain" description="SANT" evidence="3">
    <location>
        <begin position="618"/>
        <end position="670"/>
    </location>
</feature>
<feature type="region of interest" description="Disordered" evidence="1">
    <location>
        <begin position="940"/>
        <end position="959"/>
    </location>
</feature>
<feature type="compositionally biased region" description="Basic and acidic residues" evidence="1">
    <location>
        <begin position="193"/>
        <end position="206"/>
    </location>
</feature>
<protein>
    <submittedName>
        <fullName evidence="5">LAME_0G03488g1_1</fullName>
    </submittedName>
</protein>
<dbReference type="Pfam" id="PF00249">
    <property type="entry name" value="Myb_DNA-binding"/>
    <property type="match status" value="2"/>
</dbReference>
<dbReference type="AlphaFoldDB" id="A0A1G4K6N8"/>
<dbReference type="PROSITE" id="PS51293">
    <property type="entry name" value="SANT"/>
    <property type="match status" value="1"/>
</dbReference>
<organism evidence="5 6">
    <name type="scientific">Lachancea meyersii CBS 8951</name>
    <dbReference type="NCBI Taxonomy" id="1266667"/>
    <lineage>
        <taxon>Eukaryota</taxon>
        <taxon>Fungi</taxon>
        <taxon>Dikarya</taxon>
        <taxon>Ascomycota</taxon>
        <taxon>Saccharomycotina</taxon>
        <taxon>Saccharomycetes</taxon>
        <taxon>Saccharomycetales</taxon>
        <taxon>Saccharomycetaceae</taxon>
        <taxon>Lachancea</taxon>
    </lineage>
</organism>
<feature type="region of interest" description="Disordered" evidence="1">
    <location>
        <begin position="262"/>
        <end position="281"/>
    </location>
</feature>
<feature type="compositionally biased region" description="Low complexity" evidence="1">
    <location>
        <begin position="72"/>
        <end position="92"/>
    </location>
</feature>
<dbReference type="PANTHER" id="PTHR13992:SF39">
    <property type="entry name" value="SMRTER, ISOFORM G"/>
    <property type="match status" value="1"/>
</dbReference>
<dbReference type="GO" id="GO:0034967">
    <property type="term" value="C:Set3 complex"/>
    <property type="evidence" value="ECO:0007669"/>
    <property type="project" value="TreeGrafter"/>
</dbReference>
<dbReference type="GO" id="GO:0006357">
    <property type="term" value="P:regulation of transcription by RNA polymerase II"/>
    <property type="evidence" value="ECO:0007669"/>
    <property type="project" value="TreeGrafter"/>
</dbReference>
<feature type="compositionally biased region" description="Acidic residues" evidence="1">
    <location>
        <begin position="724"/>
        <end position="733"/>
    </location>
</feature>
<dbReference type="PROSITE" id="PS51294">
    <property type="entry name" value="HTH_MYB"/>
    <property type="match status" value="1"/>
</dbReference>
<sequence>MGPPASSHRLGDKKPYHPSPRYASYRRPSPSMGNGSNPTQNSGLGAISGTVSGPQQGFASGNRPRPSRYNPSVSGRPYSSSSNTASNNGNHANHPRVGSRYNSDFSPSYQSHVRSSSAHDSRRFSNGPSNYHHHSSSASSSRYNSVHQQAPAALKQGYHNYYSPSPSSRRRPSSVSDGNDPATQSYPARGNNKWRDSYSSDYHEQHPSSSSAHSTHSASQISEKSSIYAPSRNHNNLQPYSNRYLSFGQERENDIRKRPPALSLENEHSLGSSLINSVPQTTREIEAKVATEHERIDFGKQKATEHRSENEKNQTREESPDVQSPEPMLRKEEPISNRDVDDNNDTNEKNVKVDETDASYAVPATLEEGDSLSMSSIDKIELGAAPPSSATLPSSHTENAPEAQNEPVNEASGCIFPMGKAQLKLWELRSRRRSSIVRHQKYRLKRPIISLDEYPFMSQNIVVHEQAIKPVLLESLGHLKRYEELRRLQLKKTFIDLDQKWSENCQKLEEISQEVKQETIDDDSAADHTVGAQKSKETEDQNQQNRAVSRRRNRGDFVDDNEIESVLLQIDPDYKHHQLAAQIPAMIINPLKKQVIRFKDVNNLVTDKDSWAARINRDGIDTFTNEEHALFVEAYLTYPKRFGKISQNMGGLRQPEECVLHYYRTKKKTNYKQLLMERNKKRKVNAGRRRKEKDKERDSSKMDENLEVSTEANDLSKKERQELVDETEDDEGEQSVKDVHVESSTEVVKTNFNEKLSPVTSVVVGNPHGVESVSQAEKEQETEAETECDVDTASVVATTYYAEPTSRENLEEYAEVDHNSSKRKVEELEEVTNELPNLHPIAPVITANSKEFSTVEEPLPSGKLEESEKAQQPKKRARHSEGFHKSSYWSVKESNLFPELLKEYGTQWALISEKLGTKSTTMVRNYFQRNADQMGWQSLAEGSNANQGGSKEEEAQSGSTVVETHLDGMPSQQTPSVSIFNHANRDASTPMQIPTLSTMDSFSQQSTPHGLPPPRLPSIQLHTQQTNVDAKKNLMTQAVLEPAPTHSVHFAPSLITNTTGIHSTNHSSGASSSNSSQVGAESRRSSIKSLLNNDASEPHATQPQLPKPIEQSSVNSTGTNVIVQELQSFNYPVSATGAAPPAIHVPTEPTRNPGSISSILNGASSPNFGMSQGPPRVAISQFPKPTLDLHSGKKPILPPVTLHSPHVLGPLTPSSTDMLTNKPPEFNFASDPLAALAAVASAPEALASFVPPDGRGNQHSSSG</sequence>
<feature type="compositionally biased region" description="Low complexity" evidence="1">
    <location>
        <begin position="1062"/>
        <end position="1080"/>
    </location>
</feature>
<dbReference type="OrthoDB" id="10258692at2759"/>
<proteinExistence type="predicted"/>
<feature type="compositionally biased region" description="Basic and acidic residues" evidence="1">
    <location>
        <begin position="714"/>
        <end position="723"/>
    </location>
</feature>
<dbReference type="PANTHER" id="PTHR13992">
    <property type="entry name" value="NUCLEAR RECEPTOR CO-REPRESSOR RELATED NCOR"/>
    <property type="match status" value="1"/>
</dbReference>
<feature type="compositionally biased region" description="Polar residues" evidence="1">
    <location>
        <begin position="100"/>
        <end position="116"/>
    </location>
</feature>
<dbReference type="Proteomes" id="UP000191144">
    <property type="component" value="Chromosome G"/>
</dbReference>
<gene>
    <name evidence="5" type="ORF">LAME_0G03488G</name>
</gene>
<evidence type="ECO:0000259" key="2">
    <source>
        <dbReference type="PROSITE" id="PS50090"/>
    </source>
</evidence>
<feature type="compositionally biased region" description="Basic and acidic residues" evidence="1">
    <location>
        <begin position="288"/>
        <end position="319"/>
    </location>
</feature>
<feature type="compositionally biased region" description="Basic and acidic residues" evidence="1">
    <location>
        <begin position="693"/>
        <end position="704"/>
    </location>
</feature>
<feature type="compositionally biased region" description="Polar residues" evidence="1">
    <location>
        <begin position="999"/>
        <end position="1008"/>
    </location>
</feature>
<feature type="region of interest" description="Disordered" evidence="1">
    <location>
        <begin position="1059"/>
        <end position="1086"/>
    </location>
</feature>
<feature type="compositionally biased region" description="Basic residues" evidence="1">
    <location>
        <begin position="679"/>
        <end position="692"/>
    </location>
</feature>
<feature type="compositionally biased region" description="Low complexity" evidence="1">
    <location>
        <begin position="384"/>
        <end position="395"/>
    </location>
</feature>
<evidence type="ECO:0000259" key="4">
    <source>
        <dbReference type="PROSITE" id="PS51294"/>
    </source>
</evidence>
<dbReference type="CDD" id="cd00167">
    <property type="entry name" value="SANT"/>
    <property type="match status" value="2"/>
</dbReference>
<feature type="region of interest" description="Disordered" evidence="1">
    <location>
        <begin position="288"/>
        <end position="406"/>
    </location>
</feature>
<feature type="domain" description="HTH myb-type" evidence="4">
    <location>
        <begin position="889"/>
        <end position="935"/>
    </location>
</feature>
<feature type="compositionally biased region" description="Basic and acidic residues" evidence="1">
    <location>
        <begin position="328"/>
        <end position="355"/>
    </location>
</feature>
<keyword evidence="6" id="KW-1185">Reference proteome</keyword>
<feature type="compositionally biased region" description="Polar residues" evidence="1">
    <location>
        <begin position="940"/>
        <end position="949"/>
    </location>
</feature>
<dbReference type="InterPro" id="IPR017884">
    <property type="entry name" value="SANT_dom"/>
</dbReference>
<feature type="compositionally biased region" description="Low complexity" evidence="1">
    <location>
        <begin position="136"/>
        <end position="147"/>
    </location>
</feature>
<feature type="domain" description="Myb-like" evidence="2">
    <location>
        <begin position="889"/>
        <end position="931"/>
    </location>
</feature>
<evidence type="ECO:0000313" key="6">
    <source>
        <dbReference type="Proteomes" id="UP000191144"/>
    </source>
</evidence>
<dbReference type="FunFam" id="1.10.10.60:FF:000431">
    <property type="entry name" value="Set3C deacetylase complex subunit"/>
    <property type="match status" value="1"/>
</dbReference>
<dbReference type="InterPro" id="IPR051571">
    <property type="entry name" value="N-CoR_corepressor"/>
</dbReference>
<feature type="region of interest" description="Disordered" evidence="1">
    <location>
        <begin position="1094"/>
        <end position="1113"/>
    </location>
</feature>
<dbReference type="InterPro" id="IPR009057">
    <property type="entry name" value="Homeodomain-like_sf"/>
</dbReference>
<evidence type="ECO:0000256" key="1">
    <source>
        <dbReference type="SAM" id="MobiDB-lite"/>
    </source>
</evidence>
<dbReference type="Gene3D" id="1.10.10.60">
    <property type="entry name" value="Homeodomain-like"/>
    <property type="match status" value="2"/>
</dbReference>